<evidence type="ECO:0000313" key="2">
    <source>
        <dbReference type="Proteomes" id="UP000014500"/>
    </source>
</evidence>
<dbReference type="EnsemblMetazoa" id="SMAR009780-RA">
    <property type="protein sequence ID" value="SMAR009780-PA"/>
    <property type="gene ID" value="SMAR009780"/>
</dbReference>
<name>T1J7W8_STRMM</name>
<accession>T1J7W8</accession>
<reference evidence="1" key="2">
    <citation type="submission" date="2015-02" db="UniProtKB">
        <authorList>
            <consortium name="EnsemblMetazoa"/>
        </authorList>
    </citation>
    <scope>IDENTIFICATION</scope>
</reference>
<dbReference type="EMBL" id="JH431944">
    <property type="status" value="NOT_ANNOTATED_CDS"/>
    <property type="molecule type" value="Genomic_DNA"/>
</dbReference>
<reference evidence="2" key="1">
    <citation type="submission" date="2011-05" db="EMBL/GenBank/DDBJ databases">
        <authorList>
            <person name="Richards S.R."/>
            <person name="Qu J."/>
            <person name="Jiang H."/>
            <person name="Jhangiani S.N."/>
            <person name="Agravi P."/>
            <person name="Goodspeed R."/>
            <person name="Gross S."/>
            <person name="Mandapat C."/>
            <person name="Jackson L."/>
            <person name="Mathew T."/>
            <person name="Pu L."/>
            <person name="Thornton R."/>
            <person name="Saada N."/>
            <person name="Wilczek-Boney K.B."/>
            <person name="Lee S."/>
            <person name="Kovar C."/>
            <person name="Wu Y."/>
            <person name="Scherer S.E."/>
            <person name="Worley K.C."/>
            <person name="Muzny D.M."/>
            <person name="Gibbs R."/>
        </authorList>
    </citation>
    <scope>NUCLEOTIDE SEQUENCE</scope>
    <source>
        <strain evidence="2">Brora</strain>
    </source>
</reference>
<dbReference type="Proteomes" id="UP000014500">
    <property type="component" value="Unassembled WGS sequence"/>
</dbReference>
<evidence type="ECO:0000313" key="1">
    <source>
        <dbReference type="EnsemblMetazoa" id="SMAR009780-PA"/>
    </source>
</evidence>
<protein>
    <submittedName>
        <fullName evidence="1">Uncharacterized protein</fullName>
    </submittedName>
</protein>
<sequence>MVALGISNTTTSLKTMKRSIGHYQVVFRILGLLLTFEYPYMLVCFFLVTVALRINFTDSTSLALLFVRTSLGRTEDYARQDRTSLQF</sequence>
<proteinExistence type="predicted"/>
<organism evidence="1 2">
    <name type="scientific">Strigamia maritima</name>
    <name type="common">European centipede</name>
    <name type="synonym">Geophilus maritimus</name>
    <dbReference type="NCBI Taxonomy" id="126957"/>
    <lineage>
        <taxon>Eukaryota</taxon>
        <taxon>Metazoa</taxon>
        <taxon>Ecdysozoa</taxon>
        <taxon>Arthropoda</taxon>
        <taxon>Myriapoda</taxon>
        <taxon>Chilopoda</taxon>
        <taxon>Pleurostigmophora</taxon>
        <taxon>Geophilomorpha</taxon>
        <taxon>Linotaeniidae</taxon>
        <taxon>Strigamia</taxon>
    </lineage>
</organism>
<keyword evidence="2" id="KW-1185">Reference proteome</keyword>
<dbReference type="AlphaFoldDB" id="T1J7W8"/>
<dbReference type="HOGENOM" id="CLU_2486189_0_0_1"/>